<proteinExistence type="predicted"/>
<dbReference type="EMBL" id="JAIWYP010000004">
    <property type="protein sequence ID" value="KAH3839114.1"/>
    <property type="molecule type" value="Genomic_DNA"/>
</dbReference>
<evidence type="ECO:0000313" key="2">
    <source>
        <dbReference type="Proteomes" id="UP000828390"/>
    </source>
</evidence>
<sequence length="63" mass="7405">MCAVVSVSLLWVPETNQYELPQTIEECEDWYRQNQLQLRCCHRKDSNVCVEKGTSEEDAQDKK</sequence>
<comment type="caution">
    <text evidence="1">The sequence shown here is derived from an EMBL/GenBank/DDBJ whole genome shotgun (WGS) entry which is preliminary data.</text>
</comment>
<organism evidence="1 2">
    <name type="scientific">Dreissena polymorpha</name>
    <name type="common">Zebra mussel</name>
    <name type="synonym">Mytilus polymorpha</name>
    <dbReference type="NCBI Taxonomy" id="45954"/>
    <lineage>
        <taxon>Eukaryota</taxon>
        <taxon>Metazoa</taxon>
        <taxon>Spiralia</taxon>
        <taxon>Lophotrochozoa</taxon>
        <taxon>Mollusca</taxon>
        <taxon>Bivalvia</taxon>
        <taxon>Autobranchia</taxon>
        <taxon>Heteroconchia</taxon>
        <taxon>Euheterodonta</taxon>
        <taxon>Imparidentia</taxon>
        <taxon>Neoheterodontei</taxon>
        <taxon>Myida</taxon>
        <taxon>Dreissenoidea</taxon>
        <taxon>Dreissenidae</taxon>
        <taxon>Dreissena</taxon>
    </lineage>
</organism>
<dbReference type="Proteomes" id="UP000828390">
    <property type="component" value="Unassembled WGS sequence"/>
</dbReference>
<reference evidence="1" key="1">
    <citation type="journal article" date="2019" name="bioRxiv">
        <title>The Genome of the Zebra Mussel, Dreissena polymorpha: A Resource for Invasive Species Research.</title>
        <authorList>
            <person name="McCartney M.A."/>
            <person name="Auch B."/>
            <person name="Kono T."/>
            <person name="Mallez S."/>
            <person name="Zhang Y."/>
            <person name="Obille A."/>
            <person name="Becker A."/>
            <person name="Abrahante J.E."/>
            <person name="Garbe J."/>
            <person name="Badalamenti J.P."/>
            <person name="Herman A."/>
            <person name="Mangelson H."/>
            <person name="Liachko I."/>
            <person name="Sullivan S."/>
            <person name="Sone E.D."/>
            <person name="Koren S."/>
            <person name="Silverstein K.A.T."/>
            <person name="Beckman K.B."/>
            <person name="Gohl D.M."/>
        </authorList>
    </citation>
    <scope>NUCLEOTIDE SEQUENCE</scope>
    <source>
        <strain evidence="1">Duluth1</strain>
        <tissue evidence="1">Whole animal</tissue>
    </source>
</reference>
<accession>A0A9D4QPZ3</accession>
<dbReference type="AlphaFoldDB" id="A0A9D4QPZ3"/>
<keyword evidence="2" id="KW-1185">Reference proteome</keyword>
<gene>
    <name evidence="1" type="ORF">DPMN_112537</name>
</gene>
<name>A0A9D4QPZ3_DREPO</name>
<evidence type="ECO:0000313" key="1">
    <source>
        <dbReference type="EMBL" id="KAH3839114.1"/>
    </source>
</evidence>
<protein>
    <submittedName>
        <fullName evidence="1">Uncharacterized protein</fullName>
    </submittedName>
</protein>
<reference evidence="1" key="2">
    <citation type="submission" date="2020-11" db="EMBL/GenBank/DDBJ databases">
        <authorList>
            <person name="McCartney M.A."/>
            <person name="Auch B."/>
            <person name="Kono T."/>
            <person name="Mallez S."/>
            <person name="Becker A."/>
            <person name="Gohl D.M."/>
            <person name="Silverstein K.A.T."/>
            <person name="Koren S."/>
            <person name="Bechman K.B."/>
            <person name="Herman A."/>
            <person name="Abrahante J.E."/>
            <person name="Garbe J."/>
        </authorList>
    </citation>
    <scope>NUCLEOTIDE SEQUENCE</scope>
    <source>
        <strain evidence="1">Duluth1</strain>
        <tissue evidence="1">Whole animal</tissue>
    </source>
</reference>